<keyword evidence="1" id="KW-0812">Transmembrane</keyword>
<evidence type="ECO:0000313" key="3">
    <source>
        <dbReference type="Proteomes" id="UP000030655"/>
    </source>
</evidence>
<accession>A0A059F1R9</accession>
<dbReference type="EMBL" id="KK365156">
    <property type="protein sequence ID" value="KCZ80949.1"/>
    <property type="molecule type" value="Genomic_DNA"/>
</dbReference>
<gene>
    <name evidence="2" type="ORF">H312_01636</name>
</gene>
<dbReference type="VEuPathDB" id="MicrosporidiaDB:H312_01636"/>
<dbReference type="Proteomes" id="UP000030655">
    <property type="component" value="Unassembled WGS sequence"/>
</dbReference>
<keyword evidence="3" id="KW-1185">Reference proteome</keyword>
<evidence type="ECO:0000256" key="1">
    <source>
        <dbReference type="SAM" id="Phobius"/>
    </source>
</evidence>
<keyword evidence="1" id="KW-0472">Membrane</keyword>
<reference evidence="3" key="1">
    <citation type="submission" date="2013-02" db="EMBL/GenBank/DDBJ databases">
        <authorList>
            <consortium name="The Broad Institute Genome Sequencing Platform"/>
            <person name="Cuomo C."/>
            <person name="Becnel J."/>
            <person name="Sanscrainte N."/>
            <person name="Walker B."/>
            <person name="Young S.K."/>
            <person name="Zeng Q."/>
            <person name="Gargeya S."/>
            <person name="Fitzgerald M."/>
            <person name="Haas B."/>
            <person name="Abouelleil A."/>
            <person name="Alvarado L."/>
            <person name="Arachchi H.M."/>
            <person name="Berlin A.M."/>
            <person name="Chapman S.B."/>
            <person name="Dewar J."/>
            <person name="Goldberg J."/>
            <person name="Griggs A."/>
            <person name="Gujja S."/>
            <person name="Hansen M."/>
            <person name="Howarth C."/>
            <person name="Imamovic A."/>
            <person name="Larimer J."/>
            <person name="McCowan C."/>
            <person name="Murphy C."/>
            <person name="Neiman D."/>
            <person name="Pearson M."/>
            <person name="Priest M."/>
            <person name="Roberts A."/>
            <person name="Saif S."/>
            <person name="Shea T."/>
            <person name="Sisk P."/>
            <person name="Sykes S."/>
            <person name="Wortman J."/>
            <person name="Nusbaum C."/>
            <person name="Birren B."/>
        </authorList>
    </citation>
    <scope>NUCLEOTIDE SEQUENCE [LARGE SCALE GENOMIC DNA]</scope>
    <source>
        <strain evidence="3">PRA339</strain>
    </source>
</reference>
<keyword evidence="1" id="KW-1133">Transmembrane helix</keyword>
<name>A0A059F1R9_9MICR</name>
<feature type="transmembrane region" description="Helical" evidence="1">
    <location>
        <begin position="101"/>
        <end position="124"/>
    </location>
</feature>
<sequence>MKTVYYMNFNLKNYRFMYTLTLHEYSFKGIYILNKTMNFIFIKLKTFIFNLKKMHYKLCFVSTLYKLCCKVEFLYMLYTFIKCIIYVTYKRLYLLLFLKNHFLIIFLNNIIILKNYSHFYLILFKRCFLFFEHI</sequence>
<organism evidence="2 3">
    <name type="scientific">Anncaliia algerae PRA339</name>
    <dbReference type="NCBI Taxonomy" id="1288291"/>
    <lineage>
        <taxon>Eukaryota</taxon>
        <taxon>Fungi</taxon>
        <taxon>Fungi incertae sedis</taxon>
        <taxon>Microsporidia</taxon>
        <taxon>Tubulinosematoidea</taxon>
        <taxon>Tubulinosematidae</taxon>
        <taxon>Anncaliia</taxon>
    </lineage>
</organism>
<feature type="transmembrane region" description="Helical" evidence="1">
    <location>
        <begin position="72"/>
        <end position="89"/>
    </location>
</feature>
<reference evidence="2 3" key="2">
    <citation type="submission" date="2014-03" db="EMBL/GenBank/DDBJ databases">
        <title>The Genome Sequence of Anncaliia algerae insect isolate PRA339.</title>
        <authorList>
            <consortium name="The Broad Institute Genome Sequencing Platform"/>
            <consortium name="The Broad Institute Genome Sequencing Center for Infectious Disease"/>
            <person name="Cuomo C."/>
            <person name="Becnel J."/>
            <person name="Sanscrainte N."/>
            <person name="Walker B."/>
            <person name="Young S.K."/>
            <person name="Zeng Q."/>
            <person name="Gargeya S."/>
            <person name="Fitzgerald M."/>
            <person name="Haas B."/>
            <person name="Abouelleil A."/>
            <person name="Alvarado L."/>
            <person name="Arachchi H.M."/>
            <person name="Berlin A.M."/>
            <person name="Chapman S.B."/>
            <person name="Dewar J."/>
            <person name="Goldberg J."/>
            <person name="Griggs A."/>
            <person name="Gujja S."/>
            <person name="Hansen M."/>
            <person name="Howarth C."/>
            <person name="Imamovic A."/>
            <person name="Larimer J."/>
            <person name="McCowan C."/>
            <person name="Murphy C."/>
            <person name="Neiman D."/>
            <person name="Pearson M."/>
            <person name="Priest M."/>
            <person name="Roberts A."/>
            <person name="Saif S."/>
            <person name="Shea T."/>
            <person name="Sisk P."/>
            <person name="Sykes S."/>
            <person name="Wortman J."/>
            <person name="Nusbaum C."/>
            <person name="Birren B."/>
        </authorList>
    </citation>
    <scope>NUCLEOTIDE SEQUENCE [LARGE SCALE GENOMIC DNA]</scope>
    <source>
        <strain evidence="2 3">PRA339</strain>
    </source>
</reference>
<evidence type="ECO:0000313" key="2">
    <source>
        <dbReference type="EMBL" id="KCZ80949.1"/>
    </source>
</evidence>
<dbReference type="AlphaFoldDB" id="A0A059F1R9"/>
<proteinExistence type="predicted"/>
<protein>
    <submittedName>
        <fullName evidence="2">Uncharacterized protein</fullName>
    </submittedName>
</protein>
<dbReference type="HOGENOM" id="CLU_156664_0_0_1"/>
<feature type="transmembrane region" description="Helical" evidence="1">
    <location>
        <begin position="30"/>
        <end position="51"/>
    </location>
</feature>